<dbReference type="AlphaFoldDB" id="T1AKX7"/>
<protein>
    <submittedName>
        <fullName evidence="1">Uncharacterized protein</fullName>
    </submittedName>
</protein>
<feature type="non-terminal residue" evidence="1">
    <location>
        <position position="1"/>
    </location>
</feature>
<gene>
    <name evidence="1" type="ORF">B2A_10233</name>
</gene>
<feature type="non-terminal residue" evidence="1">
    <location>
        <position position="164"/>
    </location>
</feature>
<evidence type="ECO:0000313" key="1">
    <source>
        <dbReference type="EMBL" id="EQD42695.1"/>
    </source>
</evidence>
<comment type="caution">
    <text evidence="1">The sequence shown here is derived from an EMBL/GenBank/DDBJ whole genome shotgun (WGS) entry which is preliminary data.</text>
</comment>
<name>T1AKX7_9ZZZZ</name>
<reference evidence="1" key="2">
    <citation type="journal article" date="2014" name="ISME J.">
        <title>Microbial stratification in low pH oxic and suboxic macroscopic growths along an acid mine drainage.</title>
        <authorList>
            <person name="Mendez-Garcia C."/>
            <person name="Mesa V."/>
            <person name="Sprenger R.R."/>
            <person name="Richter M."/>
            <person name="Diez M.S."/>
            <person name="Solano J."/>
            <person name="Bargiela R."/>
            <person name="Golyshina O.V."/>
            <person name="Manteca A."/>
            <person name="Ramos J.L."/>
            <person name="Gallego J.R."/>
            <person name="Llorente I."/>
            <person name="Martins Dos Santos V.A."/>
            <person name="Jensen O.N."/>
            <person name="Pelaez A.I."/>
            <person name="Sanchez J."/>
            <person name="Ferrer M."/>
        </authorList>
    </citation>
    <scope>NUCLEOTIDE SEQUENCE</scope>
</reference>
<reference evidence="1" key="1">
    <citation type="submission" date="2013-08" db="EMBL/GenBank/DDBJ databases">
        <authorList>
            <person name="Mendez C."/>
            <person name="Richter M."/>
            <person name="Ferrer M."/>
            <person name="Sanchez J."/>
        </authorList>
    </citation>
    <scope>NUCLEOTIDE SEQUENCE</scope>
</reference>
<organism evidence="1">
    <name type="scientific">mine drainage metagenome</name>
    <dbReference type="NCBI Taxonomy" id="410659"/>
    <lineage>
        <taxon>unclassified sequences</taxon>
        <taxon>metagenomes</taxon>
        <taxon>ecological metagenomes</taxon>
    </lineage>
</organism>
<sequence length="164" mass="17752">EESGVSNALETRAGPVGGLEGLLSDLSAGYFRGGFSTFGALNLEPDLSRVPRALARVLAPDSPLFLAILNRYGVPPLLFSILQGRLAEIRARLADPIPPEGIGYPLALHAFTRGELARRFNPWFSLEGVEAVTVVSPTHYSHRLWAFTSPSGRASLARWDARLT</sequence>
<accession>T1AKX7</accession>
<dbReference type="EMBL" id="AUZZ01007384">
    <property type="protein sequence ID" value="EQD42695.1"/>
    <property type="molecule type" value="Genomic_DNA"/>
</dbReference>
<proteinExistence type="predicted"/>